<dbReference type="PANTHER" id="PTHR45348">
    <property type="entry name" value="HYPOTHETICAL OXIDOREDUCTASE (EUROFUNG)"/>
    <property type="match status" value="1"/>
</dbReference>
<dbReference type="Pfam" id="PF00107">
    <property type="entry name" value="ADH_zinc_N"/>
    <property type="match status" value="1"/>
</dbReference>
<dbReference type="EMBL" id="KN818271">
    <property type="protein sequence ID" value="KIL62428.1"/>
    <property type="molecule type" value="Genomic_DNA"/>
</dbReference>
<dbReference type="Pfam" id="PF08240">
    <property type="entry name" value="ADH_N"/>
    <property type="match status" value="1"/>
</dbReference>
<evidence type="ECO:0000313" key="3">
    <source>
        <dbReference type="Proteomes" id="UP000054549"/>
    </source>
</evidence>
<organism evidence="2 3">
    <name type="scientific">Amanita muscaria (strain Koide BX008)</name>
    <dbReference type="NCBI Taxonomy" id="946122"/>
    <lineage>
        <taxon>Eukaryota</taxon>
        <taxon>Fungi</taxon>
        <taxon>Dikarya</taxon>
        <taxon>Basidiomycota</taxon>
        <taxon>Agaricomycotina</taxon>
        <taxon>Agaricomycetes</taxon>
        <taxon>Agaricomycetidae</taxon>
        <taxon>Agaricales</taxon>
        <taxon>Pluteineae</taxon>
        <taxon>Amanitaceae</taxon>
        <taxon>Amanita</taxon>
    </lineage>
</organism>
<dbReference type="InterPro" id="IPR013154">
    <property type="entry name" value="ADH-like_N"/>
</dbReference>
<dbReference type="PANTHER" id="PTHR45348:SF2">
    <property type="entry name" value="ZINC-TYPE ALCOHOL DEHYDROGENASE-LIKE PROTEIN C2E1P3.01"/>
    <property type="match status" value="1"/>
</dbReference>
<name>A0A0C2X159_AMAMK</name>
<feature type="domain" description="Enoyl reductase (ER)" evidence="1">
    <location>
        <begin position="13"/>
        <end position="340"/>
    </location>
</feature>
<dbReference type="OrthoDB" id="3233595at2759"/>
<evidence type="ECO:0000259" key="1">
    <source>
        <dbReference type="SMART" id="SM00829"/>
    </source>
</evidence>
<keyword evidence="3" id="KW-1185">Reference proteome</keyword>
<gene>
    <name evidence="2" type="ORF">M378DRAFT_81236</name>
</gene>
<sequence length="345" mass="36834">MASSKQQALFLEAKFGNFAIRTVDVPKPGAGEVLVKVQSVALNPLDWKVQKYGVFVDRFPAVLGSDIAGDVVEIGEGVSGFEVGDRVFFQGLSTNDSRGFQQYAKTTYPFIGKIPHNLTYDDASTISVTAFTSYLALFQKSPSGFGLPNILVEGRDKPVQQAIVILGGASQVGQFALQLAKLGGLSPIITTASLKHADYLKSLGATHVIDRNASPDAISSEVSKITGSRGVKYVIDAIATPETQQFGYDLLSTDGEIALVLPDAIKSKVEGRKVHPVAAFATLPQHHELATIFFKNITSLLAEGVLKPTPVEVLPNGLTGITDGLKRLENNQVSGIKLVARPQET</sequence>
<dbReference type="Gene3D" id="3.40.50.720">
    <property type="entry name" value="NAD(P)-binding Rossmann-like Domain"/>
    <property type="match status" value="1"/>
</dbReference>
<dbReference type="SUPFAM" id="SSF50129">
    <property type="entry name" value="GroES-like"/>
    <property type="match status" value="1"/>
</dbReference>
<dbReference type="InParanoid" id="A0A0C2X159"/>
<evidence type="ECO:0000313" key="2">
    <source>
        <dbReference type="EMBL" id="KIL62428.1"/>
    </source>
</evidence>
<dbReference type="GO" id="GO:0016651">
    <property type="term" value="F:oxidoreductase activity, acting on NAD(P)H"/>
    <property type="evidence" value="ECO:0007669"/>
    <property type="project" value="InterPro"/>
</dbReference>
<dbReference type="InterPro" id="IPR011032">
    <property type="entry name" value="GroES-like_sf"/>
</dbReference>
<dbReference type="InterPro" id="IPR020843">
    <property type="entry name" value="ER"/>
</dbReference>
<dbReference type="HOGENOM" id="CLU_026673_16_5_1"/>
<dbReference type="FunCoup" id="A0A0C2X159">
    <property type="interactions" value="9"/>
</dbReference>
<dbReference type="InterPro" id="IPR013149">
    <property type="entry name" value="ADH-like_C"/>
</dbReference>
<reference evidence="2 3" key="1">
    <citation type="submission" date="2014-04" db="EMBL/GenBank/DDBJ databases">
        <title>Evolutionary Origins and Diversification of the Mycorrhizal Mutualists.</title>
        <authorList>
            <consortium name="DOE Joint Genome Institute"/>
            <consortium name="Mycorrhizal Genomics Consortium"/>
            <person name="Kohler A."/>
            <person name="Kuo A."/>
            <person name="Nagy L.G."/>
            <person name="Floudas D."/>
            <person name="Copeland A."/>
            <person name="Barry K.W."/>
            <person name="Cichocki N."/>
            <person name="Veneault-Fourrey C."/>
            <person name="LaButti K."/>
            <person name="Lindquist E.A."/>
            <person name="Lipzen A."/>
            <person name="Lundell T."/>
            <person name="Morin E."/>
            <person name="Murat C."/>
            <person name="Riley R."/>
            <person name="Ohm R."/>
            <person name="Sun H."/>
            <person name="Tunlid A."/>
            <person name="Henrissat B."/>
            <person name="Grigoriev I.V."/>
            <person name="Hibbett D.S."/>
            <person name="Martin F."/>
        </authorList>
    </citation>
    <scope>NUCLEOTIDE SEQUENCE [LARGE SCALE GENOMIC DNA]</scope>
    <source>
        <strain evidence="2 3">Koide BX008</strain>
    </source>
</reference>
<accession>A0A0C2X159</accession>
<dbReference type="STRING" id="946122.A0A0C2X159"/>
<dbReference type="SUPFAM" id="SSF51735">
    <property type="entry name" value="NAD(P)-binding Rossmann-fold domains"/>
    <property type="match status" value="1"/>
</dbReference>
<dbReference type="SMART" id="SM00829">
    <property type="entry name" value="PKS_ER"/>
    <property type="match status" value="1"/>
</dbReference>
<protein>
    <recommendedName>
        <fullName evidence="1">Enoyl reductase (ER) domain-containing protein</fullName>
    </recommendedName>
</protein>
<dbReference type="Gene3D" id="3.90.180.10">
    <property type="entry name" value="Medium-chain alcohol dehydrogenases, catalytic domain"/>
    <property type="match status" value="1"/>
</dbReference>
<proteinExistence type="predicted"/>
<dbReference type="CDD" id="cd08249">
    <property type="entry name" value="enoyl_reductase_like"/>
    <property type="match status" value="1"/>
</dbReference>
<dbReference type="AlphaFoldDB" id="A0A0C2X159"/>
<dbReference type="Proteomes" id="UP000054549">
    <property type="component" value="Unassembled WGS sequence"/>
</dbReference>
<dbReference type="InterPro" id="IPR036291">
    <property type="entry name" value="NAD(P)-bd_dom_sf"/>
</dbReference>
<dbReference type="InterPro" id="IPR047122">
    <property type="entry name" value="Trans-enoyl_RdTase-like"/>
</dbReference>